<keyword evidence="2" id="KW-1185">Reference proteome</keyword>
<reference evidence="1 2" key="1">
    <citation type="journal article" date="2022" name="Genome Biol. Evol.">
        <title>The Spruce Budworm Genome: Reconstructing the Evolutionary History of Antifreeze Proteins.</title>
        <authorList>
            <person name="Beliveau C."/>
            <person name="Gagne P."/>
            <person name="Picq S."/>
            <person name="Vernygora O."/>
            <person name="Keeling C.I."/>
            <person name="Pinkney K."/>
            <person name="Doucet D."/>
            <person name="Wen F."/>
            <person name="Johnston J.S."/>
            <person name="Maaroufi H."/>
            <person name="Boyle B."/>
            <person name="Laroche J."/>
            <person name="Dewar K."/>
            <person name="Juretic N."/>
            <person name="Blackburn G."/>
            <person name="Nisole A."/>
            <person name="Brunet B."/>
            <person name="Brandao M."/>
            <person name="Lumley L."/>
            <person name="Duan J."/>
            <person name="Quan G."/>
            <person name="Lucarotti C.J."/>
            <person name="Roe A.D."/>
            <person name="Sperling F.A.H."/>
            <person name="Levesque R.C."/>
            <person name="Cusson M."/>
        </authorList>
    </citation>
    <scope>NUCLEOTIDE SEQUENCE [LARGE SCALE GENOMIC DNA]</scope>
    <source>
        <strain evidence="1">Glfc:IPQL:Cfum</strain>
    </source>
</reference>
<organism evidence="1 2">
    <name type="scientific">Choristoneura fumiferana</name>
    <name type="common">Spruce budworm moth</name>
    <name type="synonym">Archips fumiferana</name>
    <dbReference type="NCBI Taxonomy" id="7141"/>
    <lineage>
        <taxon>Eukaryota</taxon>
        <taxon>Metazoa</taxon>
        <taxon>Ecdysozoa</taxon>
        <taxon>Arthropoda</taxon>
        <taxon>Hexapoda</taxon>
        <taxon>Insecta</taxon>
        <taxon>Pterygota</taxon>
        <taxon>Neoptera</taxon>
        <taxon>Endopterygota</taxon>
        <taxon>Lepidoptera</taxon>
        <taxon>Glossata</taxon>
        <taxon>Ditrysia</taxon>
        <taxon>Tortricoidea</taxon>
        <taxon>Tortricidae</taxon>
        <taxon>Tortricinae</taxon>
        <taxon>Choristoneura</taxon>
    </lineage>
</organism>
<dbReference type="EMBL" id="CM046124">
    <property type="protein sequence ID" value="KAI8433104.1"/>
    <property type="molecule type" value="Genomic_DNA"/>
</dbReference>
<evidence type="ECO:0000313" key="1">
    <source>
        <dbReference type="EMBL" id="KAI8433104.1"/>
    </source>
</evidence>
<dbReference type="Proteomes" id="UP001064048">
    <property type="component" value="Chromosome 24"/>
</dbReference>
<evidence type="ECO:0000313" key="2">
    <source>
        <dbReference type="Proteomes" id="UP001064048"/>
    </source>
</evidence>
<comment type="caution">
    <text evidence="1">The sequence shown here is derived from an EMBL/GenBank/DDBJ whole genome shotgun (WGS) entry which is preliminary data.</text>
</comment>
<name>A0ACC0K9U1_CHOFU</name>
<protein>
    <submittedName>
        <fullName evidence="1">Uncharacterized protein</fullName>
    </submittedName>
</protein>
<accession>A0ACC0K9U1</accession>
<gene>
    <name evidence="1" type="ORF">MSG28_013956</name>
</gene>
<sequence>MLAIWSNNVLACDACARPLYDTGACSQEKSIMDDSDGSEHPDSAGLSPAKNADFTSSNPHTQLHGAFPIRLQSPVIYWEFDLNVRSRKCGTLEPPTDFELSSNRYLTLTFSIRTIRTGPAWELWPKPSCCERRPVSNSGTHIGWDGV</sequence>
<proteinExistence type="predicted"/>